<organism evidence="2 3">
    <name type="scientific">Cichlidogyrus casuarinus</name>
    <dbReference type="NCBI Taxonomy" id="1844966"/>
    <lineage>
        <taxon>Eukaryota</taxon>
        <taxon>Metazoa</taxon>
        <taxon>Spiralia</taxon>
        <taxon>Lophotrochozoa</taxon>
        <taxon>Platyhelminthes</taxon>
        <taxon>Monogenea</taxon>
        <taxon>Monopisthocotylea</taxon>
        <taxon>Dactylogyridea</taxon>
        <taxon>Ancyrocephalidae</taxon>
        <taxon>Cichlidogyrus</taxon>
    </lineage>
</organism>
<keyword evidence="1" id="KW-1133">Transmembrane helix</keyword>
<protein>
    <submittedName>
        <fullName evidence="2">Uncharacterized protein</fullName>
    </submittedName>
</protein>
<dbReference type="EMBL" id="JBJKFK010005053">
    <property type="protein sequence ID" value="KAL3308550.1"/>
    <property type="molecule type" value="Genomic_DNA"/>
</dbReference>
<evidence type="ECO:0000313" key="2">
    <source>
        <dbReference type="EMBL" id="KAL3308550.1"/>
    </source>
</evidence>
<proteinExistence type="predicted"/>
<sequence>PFSVSWPHTAGIAWHFRNRHPSPVVSCDAPMVLNKPAVSARPLPALLRLATEACSCSLQCEHIPGRYFEWGSYKCLCRQGYEFQFDPPIWYFDGTKMEQNLLRKLKVQPNHYDILKCRQSTAAYVTAARLLVIGLSFLTIGLSKMHIF</sequence>
<gene>
    <name evidence="2" type="ORF">Ciccas_012916</name>
</gene>
<evidence type="ECO:0000313" key="3">
    <source>
        <dbReference type="Proteomes" id="UP001626550"/>
    </source>
</evidence>
<keyword evidence="1" id="KW-0812">Transmembrane</keyword>
<keyword evidence="1" id="KW-0472">Membrane</keyword>
<keyword evidence="3" id="KW-1185">Reference proteome</keyword>
<feature type="transmembrane region" description="Helical" evidence="1">
    <location>
        <begin position="122"/>
        <end position="142"/>
    </location>
</feature>
<name>A0ABD2PM18_9PLAT</name>
<evidence type="ECO:0000256" key="1">
    <source>
        <dbReference type="SAM" id="Phobius"/>
    </source>
</evidence>
<accession>A0ABD2PM18</accession>
<dbReference type="AlphaFoldDB" id="A0ABD2PM18"/>
<feature type="non-terminal residue" evidence="2">
    <location>
        <position position="1"/>
    </location>
</feature>
<comment type="caution">
    <text evidence="2">The sequence shown here is derived from an EMBL/GenBank/DDBJ whole genome shotgun (WGS) entry which is preliminary data.</text>
</comment>
<dbReference type="Proteomes" id="UP001626550">
    <property type="component" value="Unassembled WGS sequence"/>
</dbReference>
<reference evidence="2 3" key="1">
    <citation type="submission" date="2024-11" db="EMBL/GenBank/DDBJ databases">
        <title>Adaptive evolution of stress response genes in parasites aligns with host niche diversity.</title>
        <authorList>
            <person name="Hahn C."/>
            <person name="Resl P."/>
        </authorList>
    </citation>
    <scope>NUCLEOTIDE SEQUENCE [LARGE SCALE GENOMIC DNA]</scope>
    <source>
        <strain evidence="2">EGGRZ-B1_66</strain>
        <tissue evidence="2">Body</tissue>
    </source>
</reference>